<dbReference type="AlphaFoldDB" id="A0A3Q9BRB4"/>
<evidence type="ECO:0000313" key="4">
    <source>
        <dbReference type="Proteomes" id="UP000275663"/>
    </source>
</evidence>
<dbReference type="KEGG" id="upv:EJN92_07625"/>
<dbReference type="InterPro" id="IPR016087">
    <property type="entry name" value="Chalcone_isomerase"/>
</dbReference>
<feature type="domain" description="Chalcone isomerase" evidence="2">
    <location>
        <begin position="64"/>
        <end position="177"/>
    </location>
</feature>
<gene>
    <name evidence="3" type="ORF">EJN92_07625</name>
</gene>
<dbReference type="Pfam" id="PF16036">
    <property type="entry name" value="Chalcone_3"/>
    <property type="match status" value="1"/>
</dbReference>
<dbReference type="RefSeq" id="WP_126127263.1">
    <property type="nucleotide sequence ID" value="NZ_CP034464.1"/>
</dbReference>
<keyword evidence="4" id="KW-1185">Reference proteome</keyword>
<proteinExistence type="predicted"/>
<feature type="signal peptide" evidence="1">
    <location>
        <begin position="1"/>
        <end position="27"/>
    </location>
</feature>
<sequence>MRKFNIRARLLALSILLISTISSQAFAVEWRQDLPQAKLLGSGDLRWFGLHIYNAKLWSAASNFDAKSPFALELTYQRAISRERFVDTSIDEIKRLQGSSVSPELLQRWRKHMETAFTDVKHGEQLIGVNLPKIGCKFYSRDKLLAEINDPQFADAFFAIWFDPRSKDSNLRQQLIGAQP</sequence>
<evidence type="ECO:0000256" key="1">
    <source>
        <dbReference type="SAM" id="SignalP"/>
    </source>
</evidence>
<protein>
    <recommendedName>
        <fullName evidence="2">Chalcone isomerase domain-containing protein</fullName>
    </recommendedName>
</protein>
<reference evidence="3 4" key="1">
    <citation type="journal article" date="2011" name="Int. J. Syst. Evol. Microbiol.">
        <title>Description of Undibacterium oligocarboniphilum sp. nov., isolated from purified water, and Undibacterium pigrum strain CCUG 49012 as the type strain of Undibacterium parvum sp. nov., and emended descriptions of the genus Undibacterium and the species Undibacterium pigrum.</title>
        <authorList>
            <person name="Eder W."/>
            <person name="Wanner G."/>
            <person name="Ludwig W."/>
            <person name="Busse H.J."/>
            <person name="Ziemke-Kageler F."/>
            <person name="Lang E."/>
        </authorList>
    </citation>
    <scope>NUCLEOTIDE SEQUENCE [LARGE SCALE GENOMIC DNA]</scope>
    <source>
        <strain evidence="3 4">DSM 23061</strain>
    </source>
</reference>
<organism evidence="3 4">
    <name type="scientific">Undibacterium parvum</name>
    <dbReference type="NCBI Taxonomy" id="401471"/>
    <lineage>
        <taxon>Bacteria</taxon>
        <taxon>Pseudomonadati</taxon>
        <taxon>Pseudomonadota</taxon>
        <taxon>Betaproteobacteria</taxon>
        <taxon>Burkholderiales</taxon>
        <taxon>Oxalobacteraceae</taxon>
        <taxon>Undibacterium</taxon>
    </lineage>
</organism>
<name>A0A3Q9BRB4_9BURK</name>
<evidence type="ECO:0000259" key="2">
    <source>
        <dbReference type="Pfam" id="PF16036"/>
    </source>
</evidence>
<dbReference type="OrthoDB" id="8527419at2"/>
<dbReference type="Proteomes" id="UP000275663">
    <property type="component" value="Chromosome"/>
</dbReference>
<keyword evidence="1" id="KW-0732">Signal</keyword>
<feature type="chain" id="PRO_5018602200" description="Chalcone isomerase domain-containing protein" evidence="1">
    <location>
        <begin position="28"/>
        <end position="180"/>
    </location>
</feature>
<evidence type="ECO:0000313" key="3">
    <source>
        <dbReference type="EMBL" id="AZP11881.1"/>
    </source>
</evidence>
<dbReference type="EMBL" id="CP034464">
    <property type="protein sequence ID" value="AZP11881.1"/>
    <property type="molecule type" value="Genomic_DNA"/>
</dbReference>
<accession>A0A3Q9BRB4</accession>